<sequence>MQTFVWKLQAGDAVTFPTPWGPTVFIRSRAQWDSDEAFRKHEATHIRQIKRWGAAKYLWLHLWTRLRHFDMFLYNHPIEREAYDAERLPWPDDV</sequence>
<evidence type="ECO:0000313" key="1">
    <source>
        <dbReference type="EMBL" id="KKN67776.1"/>
    </source>
</evidence>
<dbReference type="AlphaFoldDB" id="A0A0F9V2R6"/>
<name>A0A0F9V2R6_9ZZZZ</name>
<reference evidence="1" key="1">
    <citation type="journal article" date="2015" name="Nature">
        <title>Complex archaea that bridge the gap between prokaryotes and eukaryotes.</title>
        <authorList>
            <person name="Spang A."/>
            <person name="Saw J.H."/>
            <person name="Jorgensen S.L."/>
            <person name="Zaremba-Niedzwiedzka K."/>
            <person name="Martijn J."/>
            <person name="Lind A.E."/>
            <person name="van Eijk R."/>
            <person name="Schleper C."/>
            <person name="Guy L."/>
            <person name="Ettema T.J."/>
        </authorList>
    </citation>
    <scope>NUCLEOTIDE SEQUENCE</scope>
</reference>
<protein>
    <recommendedName>
        <fullName evidence="2">DUF4157 domain-containing protein</fullName>
    </recommendedName>
</protein>
<evidence type="ECO:0008006" key="2">
    <source>
        <dbReference type="Google" id="ProtNLM"/>
    </source>
</evidence>
<accession>A0A0F9V2R6</accession>
<organism evidence="1">
    <name type="scientific">marine sediment metagenome</name>
    <dbReference type="NCBI Taxonomy" id="412755"/>
    <lineage>
        <taxon>unclassified sequences</taxon>
        <taxon>metagenomes</taxon>
        <taxon>ecological metagenomes</taxon>
    </lineage>
</organism>
<comment type="caution">
    <text evidence="1">The sequence shown here is derived from an EMBL/GenBank/DDBJ whole genome shotgun (WGS) entry which is preliminary data.</text>
</comment>
<gene>
    <name evidence="1" type="ORF">LCGC14_0458090</name>
</gene>
<proteinExistence type="predicted"/>
<dbReference type="EMBL" id="LAZR01000466">
    <property type="protein sequence ID" value="KKN67776.1"/>
    <property type="molecule type" value="Genomic_DNA"/>
</dbReference>